<sequence>MKNKIEVVVKNQPSQEVIDRFNEYIRQIAYRAAQRKQAKEPVSGHQ</sequence>
<dbReference type="Proteomes" id="UP001164803">
    <property type="component" value="Chromosome"/>
</dbReference>
<evidence type="ECO:0000313" key="1">
    <source>
        <dbReference type="EMBL" id="WAH38578.1"/>
    </source>
</evidence>
<dbReference type="EMBL" id="CP104064">
    <property type="protein sequence ID" value="WAH38578.1"/>
    <property type="molecule type" value="Genomic_DNA"/>
</dbReference>
<dbReference type="RefSeq" id="WP_268046158.1">
    <property type="nucleotide sequence ID" value="NZ_CP104064.1"/>
</dbReference>
<protein>
    <submittedName>
        <fullName evidence="1">Uncharacterized protein</fullName>
    </submittedName>
</protein>
<evidence type="ECO:0000313" key="2">
    <source>
        <dbReference type="Proteomes" id="UP001164803"/>
    </source>
</evidence>
<accession>A0ABY6Z7C0</accession>
<organism evidence="1 2">
    <name type="scientific">Alicyclobacillus dauci</name>
    <dbReference type="NCBI Taxonomy" id="1475485"/>
    <lineage>
        <taxon>Bacteria</taxon>
        <taxon>Bacillati</taxon>
        <taxon>Bacillota</taxon>
        <taxon>Bacilli</taxon>
        <taxon>Bacillales</taxon>
        <taxon>Alicyclobacillaceae</taxon>
        <taxon>Alicyclobacillus</taxon>
    </lineage>
</organism>
<name>A0ABY6Z7C0_9BACL</name>
<reference evidence="1" key="1">
    <citation type="submission" date="2022-08" db="EMBL/GenBank/DDBJ databases">
        <title>Alicyclobacillus dauci DSM2870, complete genome.</title>
        <authorList>
            <person name="Wang Q."/>
            <person name="Cai R."/>
            <person name="Wang Z."/>
        </authorList>
    </citation>
    <scope>NUCLEOTIDE SEQUENCE</scope>
    <source>
        <strain evidence="1">DSM 28700</strain>
    </source>
</reference>
<proteinExistence type="predicted"/>
<gene>
    <name evidence="1" type="ORF">NZD86_08900</name>
</gene>
<keyword evidence="2" id="KW-1185">Reference proteome</keyword>